<evidence type="ECO:0000313" key="1">
    <source>
        <dbReference type="EMBL" id="CAK0826514.1"/>
    </source>
</evidence>
<sequence length="162" mass="17608">MITGTIGSCSSSWGPRVGSLLPRTSICTMRSWRRPSTFGKSGHAAVSGSGHRDSDFCAVDWKLFKLTGFARSSLHGESRAAAAGMDALEFAKRFRAPLIYDNVNVNVDEGTRYAGESALAIDAKAPDDAAKKESTTSFQDRRTGIEDLALRERMDATQAQWE</sequence>
<name>A0ABN9S5H7_9DINO</name>
<gene>
    <name evidence="1" type="ORF">PCOR1329_LOCUS26340</name>
</gene>
<comment type="caution">
    <text evidence="1">The sequence shown here is derived from an EMBL/GenBank/DDBJ whole genome shotgun (WGS) entry which is preliminary data.</text>
</comment>
<dbReference type="Proteomes" id="UP001189429">
    <property type="component" value="Unassembled WGS sequence"/>
</dbReference>
<protein>
    <recommendedName>
        <fullName evidence="3">Phosphoglycerate kinase</fullName>
    </recommendedName>
</protein>
<organism evidence="1 2">
    <name type="scientific">Prorocentrum cordatum</name>
    <dbReference type="NCBI Taxonomy" id="2364126"/>
    <lineage>
        <taxon>Eukaryota</taxon>
        <taxon>Sar</taxon>
        <taxon>Alveolata</taxon>
        <taxon>Dinophyceae</taxon>
        <taxon>Prorocentrales</taxon>
        <taxon>Prorocentraceae</taxon>
        <taxon>Prorocentrum</taxon>
    </lineage>
</organism>
<keyword evidence="2" id="KW-1185">Reference proteome</keyword>
<proteinExistence type="predicted"/>
<accession>A0ABN9S5H7</accession>
<dbReference type="EMBL" id="CAUYUJ010009347">
    <property type="protein sequence ID" value="CAK0826514.1"/>
    <property type="molecule type" value="Genomic_DNA"/>
</dbReference>
<evidence type="ECO:0000313" key="2">
    <source>
        <dbReference type="Proteomes" id="UP001189429"/>
    </source>
</evidence>
<evidence type="ECO:0008006" key="3">
    <source>
        <dbReference type="Google" id="ProtNLM"/>
    </source>
</evidence>
<reference evidence="1" key="1">
    <citation type="submission" date="2023-10" db="EMBL/GenBank/DDBJ databases">
        <authorList>
            <person name="Chen Y."/>
            <person name="Shah S."/>
            <person name="Dougan E. K."/>
            <person name="Thang M."/>
            <person name="Chan C."/>
        </authorList>
    </citation>
    <scope>NUCLEOTIDE SEQUENCE [LARGE SCALE GENOMIC DNA]</scope>
</reference>